<dbReference type="SUPFAM" id="SSF52540">
    <property type="entry name" value="P-loop containing nucleoside triphosphate hydrolases"/>
    <property type="match status" value="1"/>
</dbReference>
<dbReference type="Gene3D" id="3.40.50.300">
    <property type="entry name" value="P-loop containing nucleotide triphosphate hydrolases"/>
    <property type="match status" value="1"/>
</dbReference>
<reference evidence="1" key="2">
    <citation type="submission" date="2020-02" db="EMBL/GenBank/DDBJ databases">
        <authorList>
            <person name="Gilchrist C.L.M."/>
            <person name="Chooi Y.-H."/>
        </authorList>
    </citation>
    <scope>NUCLEOTIDE SEQUENCE</scope>
    <source>
        <strain evidence="1">MST-FP2251</strain>
    </source>
</reference>
<evidence type="ECO:0000313" key="2">
    <source>
        <dbReference type="Proteomes" id="UP001194746"/>
    </source>
</evidence>
<dbReference type="PANTHER" id="PTHR48419">
    <property type="entry name" value="SULFOTRANSFERASE DOMAIN-CONTAINING PROTEIN"/>
    <property type="match status" value="1"/>
</dbReference>
<sequence>MSDNAPIWVAAHPRACSTAFERVFMTQHDTIQCIHEPFGDAFYYGPERLSDRFANDERTRQESGFSQSTYATVLERIMREASEGKRIFIKDIDYYLFPLGKQPVSIAPSLLNFHTPNGTTTTKEATKEESAKKCYPFPTAPEPSNPTVMPLALQKLFHFAFLIRDPHYSVPSYYRCTIPPLYAITKFHYDPLEAGYDELRRHFDYLRSEGVIGPKVATRPDLSPEEDEGSRTKHEICVVDADDMLNAPAEMIEAFCKSVGLEYNPGMLRWDREEDHKVADAAFEKWRGFHEDALDSDGLKARTHKKAPKSEEQFDAEWREKYGDDAAAMIRKTVDENMADYFTSTLNVSSWESNSVTSSQEKRSRQRCRHREQLEGRGLIGATERMKAVFGGLVMLEKQIEVLMVFDGRPDIDSDTQHRLAPAPTDTTAGLERSWFAIRHPTPGLSLLIVEWTVDAGLARLAFRSAFAPRVTEPFFGG</sequence>
<proteinExistence type="predicted"/>
<dbReference type="PANTHER" id="PTHR48419:SF1">
    <property type="entry name" value="SULFOTRANSFERASE DOMAIN-CONTAINING PROTEIN"/>
    <property type="match status" value="1"/>
</dbReference>
<dbReference type="InterPro" id="IPR027417">
    <property type="entry name" value="P-loop_NTPase"/>
</dbReference>
<organism evidence="1 2">
    <name type="scientific">Aspergillus nanangensis</name>
    <dbReference type="NCBI Taxonomy" id="2582783"/>
    <lineage>
        <taxon>Eukaryota</taxon>
        <taxon>Fungi</taxon>
        <taxon>Dikarya</taxon>
        <taxon>Ascomycota</taxon>
        <taxon>Pezizomycotina</taxon>
        <taxon>Eurotiomycetes</taxon>
        <taxon>Eurotiomycetidae</taxon>
        <taxon>Eurotiales</taxon>
        <taxon>Aspergillaceae</taxon>
        <taxon>Aspergillus</taxon>
        <taxon>Aspergillus subgen. Circumdati</taxon>
    </lineage>
</organism>
<protein>
    <submittedName>
        <fullName evidence="1">Uncharacterized protein</fullName>
    </submittedName>
</protein>
<reference evidence="1" key="1">
    <citation type="journal article" date="2019" name="Beilstein J. Org. Chem.">
        <title>Nanangenines: drimane sesquiterpenoids as the dominant metabolite cohort of a novel Australian fungus, Aspergillus nanangensis.</title>
        <authorList>
            <person name="Lacey H.J."/>
            <person name="Gilchrist C.L.M."/>
            <person name="Crombie A."/>
            <person name="Kalaitzis J.A."/>
            <person name="Vuong D."/>
            <person name="Rutledge P.J."/>
            <person name="Turner P."/>
            <person name="Pitt J.I."/>
            <person name="Lacey E."/>
            <person name="Chooi Y.H."/>
            <person name="Piggott A.M."/>
        </authorList>
    </citation>
    <scope>NUCLEOTIDE SEQUENCE</scope>
    <source>
        <strain evidence="1">MST-FP2251</strain>
    </source>
</reference>
<keyword evidence="2" id="KW-1185">Reference proteome</keyword>
<dbReference type="InterPro" id="IPR053226">
    <property type="entry name" value="Pyrrolopyrazine_biosynth_F"/>
</dbReference>
<dbReference type="AlphaFoldDB" id="A0AAD4CJM2"/>
<accession>A0AAD4CJM2</accession>
<comment type="caution">
    <text evidence="1">The sequence shown here is derived from an EMBL/GenBank/DDBJ whole genome shotgun (WGS) entry which is preliminary data.</text>
</comment>
<dbReference type="Proteomes" id="UP001194746">
    <property type="component" value="Unassembled WGS sequence"/>
</dbReference>
<evidence type="ECO:0000313" key="1">
    <source>
        <dbReference type="EMBL" id="KAF9887749.1"/>
    </source>
</evidence>
<dbReference type="EMBL" id="VCAU01000057">
    <property type="protein sequence ID" value="KAF9887749.1"/>
    <property type="molecule type" value="Genomic_DNA"/>
</dbReference>
<gene>
    <name evidence="1" type="ORF">FE257_009702</name>
</gene>
<name>A0AAD4CJM2_ASPNN</name>